<dbReference type="RefSeq" id="WP_188559757.1">
    <property type="nucleotide sequence ID" value="NZ_BMGS01000016.1"/>
</dbReference>
<dbReference type="Proteomes" id="UP000601361">
    <property type="component" value="Unassembled WGS sequence"/>
</dbReference>
<gene>
    <name evidence="1" type="ORF">GCM10011378_41290</name>
</gene>
<accession>A0ABQ1X6H4</accession>
<keyword evidence="2" id="KW-1185">Reference proteome</keyword>
<organism evidence="1 2">
    <name type="scientific">Hymenobacter glacieicola</name>
    <dbReference type="NCBI Taxonomy" id="1562124"/>
    <lineage>
        <taxon>Bacteria</taxon>
        <taxon>Pseudomonadati</taxon>
        <taxon>Bacteroidota</taxon>
        <taxon>Cytophagia</taxon>
        <taxon>Cytophagales</taxon>
        <taxon>Hymenobacteraceae</taxon>
        <taxon>Hymenobacter</taxon>
    </lineage>
</organism>
<comment type="caution">
    <text evidence="1">The sequence shown here is derived from an EMBL/GenBank/DDBJ whole genome shotgun (WGS) entry which is preliminary data.</text>
</comment>
<dbReference type="EMBL" id="BMGS01000016">
    <property type="protein sequence ID" value="GGG61019.1"/>
    <property type="molecule type" value="Genomic_DNA"/>
</dbReference>
<evidence type="ECO:0000313" key="2">
    <source>
        <dbReference type="Proteomes" id="UP000601361"/>
    </source>
</evidence>
<protein>
    <recommendedName>
        <fullName evidence="3">Phage protein</fullName>
    </recommendedName>
</protein>
<reference evidence="2" key="1">
    <citation type="journal article" date="2019" name="Int. J. Syst. Evol. Microbiol.">
        <title>The Global Catalogue of Microorganisms (GCM) 10K type strain sequencing project: providing services to taxonomists for standard genome sequencing and annotation.</title>
        <authorList>
            <consortium name="The Broad Institute Genomics Platform"/>
            <consortium name="The Broad Institute Genome Sequencing Center for Infectious Disease"/>
            <person name="Wu L."/>
            <person name="Ma J."/>
        </authorList>
    </citation>
    <scope>NUCLEOTIDE SEQUENCE [LARGE SCALE GENOMIC DNA]</scope>
    <source>
        <strain evidence="2">CGMCC 1.12990</strain>
    </source>
</reference>
<evidence type="ECO:0008006" key="3">
    <source>
        <dbReference type="Google" id="ProtNLM"/>
    </source>
</evidence>
<name>A0ABQ1X6H4_9BACT</name>
<sequence length="119" mass="13128">MKLADKKEQATTLGLAAIKSFKVVNRGIDTPDYFPGASIHAVKTAKDKYYTEVYTGIGSTPQEAYNDAVECASEVYDTAYLPSVAKDLKGETVAEFYERNGLNDDGETYCYVLLYVEEA</sequence>
<proteinExistence type="predicted"/>
<evidence type="ECO:0000313" key="1">
    <source>
        <dbReference type="EMBL" id="GGG61019.1"/>
    </source>
</evidence>